<sequence length="482" mass="55564">MTRFARSQGSKSSNERTPEEATSWNQMKQQLEEKQKVHKKTKSETAKEMKRYKTFDVNDNENCKWTVFEEPGKKFDHDSNDMKKNKHKKFVSVMPGRGISELDKHDSRKTSKLHTVANKNARVQKKEAVKVYSKKLKKIFDEVHTSDNENAIEKSGSHIQARKPKMRGKKKRLGSVTTLVNEKSIKEPQSEDLNEKCEIMKSMKLISHKIEWEDKQKIKRPHAESPLQGTERKNANRIDVSQHNQNENSKMKFDCGRTGDKSKKLRKSRIPVVQMFINGKEIKVMKFDGFPVKKEDAEHLEELRQKLLEEGIPKTEVVAIMKRERRKAEKALARERKKVCFHCRNSGHILSQCPELGSSSESGTGICFKCGSTEHTHFQCQVIRSQDFRFAECFVCKEQGHIARQCPDNPRGLYPKGGACKVCGDVTHLKRDCPDLIKEKEQQTVTLGTLDNNSLDILEEELKEACHSPEKNFMKHKAVVKF</sequence>
<dbReference type="OrthoDB" id="3863715at2759"/>
<dbReference type="InterPro" id="IPR001878">
    <property type="entry name" value="Znf_CCHC"/>
</dbReference>
<feature type="region of interest" description="Disordered" evidence="6">
    <location>
        <begin position="153"/>
        <end position="175"/>
    </location>
</feature>
<dbReference type="SMART" id="SM00343">
    <property type="entry name" value="ZnF_C2HC"/>
    <property type="match status" value="4"/>
</dbReference>
<evidence type="ECO:0000256" key="4">
    <source>
        <dbReference type="ARBA" id="ARBA00022833"/>
    </source>
</evidence>
<accession>A0A2J7R0H2</accession>
<dbReference type="PANTHER" id="PTHR46242">
    <property type="entry name" value="ZINC FINGER CCHC DOMAIN-CONTAINING PROTEIN 9 ZCCHC9"/>
    <property type="match status" value="1"/>
</dbReference>
<feature type="domain" description="CCHC-type" evidence="7">
    <location>
        <begin position="340"/>
        <end position="355"/>
    </location>
</feature>
<protein>
    <recommendedName>
        <fullName evidence="7">CCHC-type domain-containing protein</fullName>
    </recommendedName>
</protein>
<evidence type="ECO:0000256" key="1">
    <source>
        <dbReference type="ARBA" id="ARBA00022723"/>
    </source>
</evidence>
<feature type="compositionally biased region" description="Polar residues" evidence="6">
    <location>
        <begin position="1"/>
        <end position="12"/>
    </location>
</feature>
<evidence type="ECO:0000256" key="6">
    <source>
        <dbReference type="SAM" id="MobiDB-lite"/>
    </source>
</evidence>
<keyword evidence="1" id="KW-0479">Metal-binding</keyword>
<keyword evidence="9" id="KW-1185">Reference proteome</keyword>
<evidence type="ECO:0000313" key="9">
    <source>
        <dbReference type="Proteomes" id="UP000235965"/>
    </source>
</evidence>
<proteinExistence type="predicted"/>
<keyword evidence="2" id="KW-0677">Repeat</keyword>
<dbReference type="InterPro" id="IPR042246">
    <property type="entry name" value="ZCCHC9"/>
</dbReference>
<feature type="compositionally biased region" description="Basic and acidic residues" evidence="6">
    <location>
        <begin position="100"/>
        <end position="109"/>
    </location>
</feature>
<comment type="caution">
    <text evidence="8">The sequence shown here is derived from an EMBL/GenBank/DDBJ whole genome shotgun (WGS) entry which is preliminary data.</text>
</comment>
<dbReference type="Proteomes" id="UP000235965">
    <property type="component" value="Unassembled WGS sequence"/>
</dbReference>
<feature type="compositionally biased region" description="Basic residues" evidence="6">
    <location>
        <begin position="160"/>
        <end position="173"/>
    </location>
</feature>
<dbReference type="InterPro" id="IPR036875">
    <property type="entry name" value="Znf_CCHC_sf"/>
</dbReference>
<dbReference type="Gene3D" id="4.10.60.10">
    <property type="entry name" value="Zinc finger, CCHC-type"/>
    <property type="match status" value="2"/>
</dbReference>
<dbReference type="STRING" id="105785.A0A2J7R0H2"/>
<gene>
    <name evidence="8" type="ORF">B7P43_G15757</name>
</gene>
<dbReference type="GO" id="GO:0003676">
    <property type="term" value="F:nucleic acid binding"/>
    <property type="evidence" value="ECO:0007669"/>
    <property type="project" value="InterPro"/>
</dbReference>
<dbReference type="PROSITE" id="PS50158">
    <property type="entry name" value="ZF_CCHC"/>
    <property type="match status" value="2"/>
</dbReference>
<keyword evidence="3 5" id="KW-0863">Zinc-finger</keyword>
<organism evidence="8 9">
    <name type="scientific">Cryptotermes secundus</name>
    <dbReference type="NCBI Taxonomy" id="105785"/>
    <lineage>
        <taxon>Eukaryota</taxon>
        <taxon>Metazoa</taxon>
        <taxon>Ecdysozoa</taxon>
        <taxon>Arthropoda</taxon>
        <taxon>Hexapoda</taxon>
        <taxon>Insecta</taxon>
        <taxon>Pterygota</taxon>
        <taxon>Neoptera</taxon>
        <taxon>Polyneoptera</taxon>
        <taxon>Dictyoptera</taxon>
        <taxon>Blattodea</taxon>
        <taxon>Blattoidea</taxon>
        <taxon>Termitoidae</taxon>
        <taxon>Kalotermitidae</taxon>
        <taxon>Cryptotermitinae</taxon>
        <taxon>Cryptotermes</taxon>
    </lineage>
</organism>
<dbReference type="AlphaFoldDB" id="A0A2J7R0H2"/>
<name>A0A2J7R0H2_9NEOP</name>
<feature type="region of interest" description="Disordered" evidence="6">
    <location>
        <begin position="1"/>
        <end position="46"/>
    </location>
</feature>
<reference evidence="8 9" key="1">
    <citation type="submission" date="2017-12" db="EMBL/GenBank/DDBJ databases">
        <title>Hemimetabolous genomes reveal molecular basis of termite eusociality.</title>
        <authorList>
            <person name="Harrison M.C."/>
            <person name="Jongepier E."/>
            <person name="Robertson H.M."/>
            <person name="Arning N."/>
            <person name="Bitard-Feildel T."/>
            <person name="Chao H."/>
            <person name="Childers C.P."/>
            <person name="Dinh H."/>
            <person name="Doddapaneni H."/>
            <person name="Dugan S."/>
            <person name="Gowin J."/>
            <person name="Greiner C."/>
            <person name="Han Y."/>
            <person name="Hu H."/>
            <person name="Hughes D.S.T."/>
            <person name="Huylmans A.-K."/>
            <person name="Kemena C."/>
            <person name="Kremer L.P.M."/>
            <person name="Lee S.L."/>
            <person name="Lopez-Ezquerra A."/>
            <person name="Mallet L."/>
            <person name="Monroy-Kuhn J.M."/>
            <person name="Moser A."/>
            <person name="Murali S.C."/>
            <person name="Muzny D.M."/>
            <person name="Otani S."/>
            <person name="Piulachs M.-D."/>
            <person name="Poelchau M."/>
            <person name="Qu J."/>
            <person name="Schaub F."/>
            <person name="Wada-Katsumata A."/>
            <person name="Worley K.C."/>
            <person name="Xie Q."/>
            <person name="Ylla G."/>
            <person name="Poulsen M."/>
            <person name="Gibbs R.A."/>
            <person name="Schal C."/>
            <person name="Richards S."/>
            <person name="Belles X."/>
            <person name="Korb J."/>
            <person name="Bornberg-Bauer E."/>
        </authorList>
    </citation>
    <scope>NUCLEOTIDE SEQUENCE [LARGE SCALE GENOMIC DNA]</scope>
    <source>
        <tissue evidence="8">Whole body</tissue>
    </source>
</reference>
<keyword evidence="4" id="KW-0862">Zinc</keyword>
<dbReference type="EMBL" id="NEVH01008242">
    <property type="protein sequence ID" value="PNF34316.1"/>
    <property type="molecule type" value="Genomic_DNA"/>
</dbReference>
<dbReference type="GO" id="GO:0005730">
    <property type="term" value="C:nucleolus"/>
    <property type="evidence" value="ECO:0007669"/>
    <property type="project" value="TreeGrafter"/>
</dbReference>
<feature type="compositionally biased region" description="Polar residues" evidence="6">
    <location>
        <begin position="20"/>
        <end position="29"/>
    </location>
</feature>
<evidence type="ECO:0000313" key="8">
    <source>
        <dbReference type="EMBL" id="PNF34316.1"/>
    </source>
</evidence>
<dbReference type="FunFam" id="4.10.60.10:FF:000091">
    <property type="entry name" value="Zinc finger CCHC-type-containing 9"/>
    <property type="match status" value="1"/>
</dbReference>
<dbReference type="SUPFAM" id="SSF57756">
    <property type="entry name" value="Retrovirus zinc finger-like domains"/>
    <property type="match status" value="2"/>
</dbReference>
<feature type="compositionally biased region" description="Basic and acidic residues" evidence="6">
    <location>
        <begin position="71"/>
        <end position="83"/>
    </location>
</feature>
<evidence type="ECO:0000256" key="5">
    <source>
        <dbReference type="PROSITE-ProRule" id="PRU00047"/>
    </source>
</evidence>
<evidence type="ECO:0000256" key="3">
    <source>
        <dbReference type="ARBA" id="ARBA00022771"/>
    </source>
</evidence>
<feature type="domain" description="CCHC-type" evidence="7">
    <location>
        <begin position="393"/>
        <end position="408"/>
    </location>
</feature>
<feature type="region of interest" description="Disordered" evidence="6">
    <location>
        <begin position="71"/>
        <end position="110"/>
    </location>
</feature>
<dbReference type="InParanoid" id="A0A2J7R0H2"/>
<evidence type="ECO:0000256" key="2">
    <source>
        <dbReference type="ARBA" id="ARBA00022737"/>
    </source>
</evidence>
<dbReference type="PANTHER" id="PTHR46242:SF1">
    <property type="entry name" value="ZINC FINGER CCHC DOMAIN-CONTAINING PROTEIN 9"/>
    <property type="match status" value="1"/>
</dbReference>
<evidence type="ECO:0000259" key="7">
    <source>
        <dbReference type="PROSITE" id="PS50158"/>
    </source>
</evidence>
<dbReference type="Pfam" id="PF00098">
    <property type="entry name" value="zf-CCHC"/>
    <property type="match status" value="2"/>
</dbReference>
<dbReference type="GO" id="GO:0008270">
    <property type="term" value="F:zinc ion binding"/>
    <property type="evidence" value="ECO:0007669"/>
    <property type="project" value="UniProtKB-KW"/>
</dbReference>